<keyword evidence="1" id="KW-0150">Chloroplast</keyword>
<dbReference type="AlphaFoldDB" id="A0A1D8RDC3"/>
<reference evidence="1" key="1">
    <citation type="submission" date="2016-09" db="EMBL/GenBank/DDBJ databases">
        <title>The plastid genome of some eustigmatophyte algae harbours a bacteria-derived six-gene cluster for biosynthesis of a novel secondary metabolite.</title>
        <authorList>
            <person name="Yurchenko T."/>
            <person name="Sevcikova T."/>
            <person name="Strnad H."/>
            <person name="Butenko A."/>
            <person name="Elias M."/>
        </authorList>
    </citation>
    <scope>NUCLEOTIDE SEQUENCE</scope>
</reference>
<protein>
    <submittedName>
        <fullName evidence="1">Uncharacterized protein</fullName>
    </submittedName>
</protein>
<proteinExistence type="predicted"/>
<evidence type="ECO:0000313" key="1">
    <source>
        <dbReference type="EMBL" id="AOW70738.1"/>
    </source>
</evidence>
<organism evidence="1">
    <name type="scientific">Monodopsis sp. MarTras21</name>
    <dbReference type="NCBI Taxonomy" id="1745953"/>
    <lineage>
        <taxon>Eukaryota</taxon>
        <taxon>Sar</taxon>
        <taxon>Stramenopiles</taxon>
        <taxon>Ochrophyta</taxon>
        <taxon>Eustigmatophyceae</taxon>
        <taxon>Eustigmatales</taxon>
        <taxon>Monodopsidaceae</taxon>
        <taxon>Monodopsis</taxon>
    </lineage>
</organism>
<geneLocation type="chloroplast" evidence="1"/>
<name>A0A1D8RDC3_9STRA</name>
<gene>
    <name evidence="1" type="primary">eboA</name>
</gene>
<dbReference type="NCBIfam" id="NF035938">
    <property type="entry name" value="EboA_domain"/>
    <property type="match status" value="1"/>
</dbReference>
<dbReference type="InterPro" id="IPR047715">
    <property type="entry name" value="EboA_dom"/>
</dbReference>
<sequence length="221" mass="25700">MNTIIFLDEIIKQDKEKFKSLNKTINLLNNPNDEISFAIEYNNLSKVYENILIKTASNKQLPADLKINNWTNLELARIYFLIKITDKFEQEYEYIIENLFKTADINELVALYKSFPYLPQPQKFLFRAQEGARSNINLLFDAIALNNPYPMNFFNENSWNQLILKAFFIESDVKQIIGIERRANSSLVTLLTDFASEKSAAGRTVDPELWNLIKISQNVES</sequence>
<dbReference type="EMBL" id="KX839260">
    <property type="protein sequence ID" value="AOW70738.1"/>
    <property type="molecule type" value="Genomic_DNA"/>
</dbReference>
<keyword evidence="1" id="KW-0934">Plastid</keyword>
<accession>A0A1D8RDC3</accession>